<dbReference type="OrthoDB" id="1933717at2759"/>
<keyword evidence="2" id="KW-0521">NADP</keyword>
<dbReference type="PRINTS" id="PR00081">
    <property type="entry name" value="GDHRDH"/>
</dbReference>
<accession>A0A1L7XU14</accession>
<dbReference type="PANTHER" id="PTHR42901:SF1">
    <property type="entry name" value="ALCOHOL DEHYDROGENASE"/>
    <property type="match status" value="1"/>
</dbReference>
<protein>
    <submittedName>
        <fullName evidence="4">Related to peroxisomal short-chain alcohol dehydrogenase</fullName>
    </submittedName>
</protein>
<keyword evidence="5" id="KW-1185">Reference proteome</keyword>
<dbReference type="EMBL" id="FJOG01000055">
    <property type="protein sequence ID" value="CZR68467.1"/>
    <property type="molecule type" value="Genomic_DNA"/>
</dbReference>
<evidence type="ECO:0000256" key="3">
    <source>
        <dbReference type="ARBA" id="ARBA00023002"/>
    </source>
</evidence>
<dbReference type="PROSITE" id="PS00061">
    <property type="entry name" value="ADH_SHORT"/>
    <property type="match status" value="1"/>
</dbReference>
<dbReference type="Gene3D" id="3.40.50.720">
    <property type="entry name" value="NAD(P)-binding Rossmann-like Domain"/>
    <property type="match status" value="1"/>
</dbReference>
<comment type="similarity">
    <text evidence="1">Belongs to the short-chain dehydrogenases/reductases (SDR) family.</text>
</comment>
<evidence type="ECO:0000313" key="5">
    <source>
        <dbReference type="Proteomes" id="UP000184330"/>
    </source>
</evidence>
<reference evidence="4 5" key="1">
    <citation type="submission" date="2016-03" db="EMBL/GenBank/DDBJ databases">
        <authorList>
            <person name="Ploux O."/>
        </authorList>
    </citation>
    <scope>NUCLEOTIDE SEQUENCE [LARGE SCALE GENOMIC DNA]</scope>
    <source>
        <strain evidence="4 5">UAMH 11012</strain>
    </source>
</reference>
<dbReference type="Proteomes" id="UP000184330">
    <property type="component" value="Unassembled WGS sequence"/>
</dbReference>
<proteinExistence type="inferred from homology"/>
<dbReference type="InterPro" id="IPR002347">
    <property type="entry name" value="SDR_fam"/>
</dbReference>
<dbReference type="GO" id="GO:0016491">
    <property type="term" value="F:oxidoreductase activity"/>
    <property type="evidence" value="ECO:0007669"/>
    <property type="project" value="UniProtKB-KW"/>
</dbReference>
<name>A0A1L7XU14_9HELO</name>
<sequence>MSKPEFTLRTGIYSAIEPELFKGSLNGKVALVTGSGRGIGRDIVLALARSGAAVAVSGRTKSQVEETTQAVLSSASGIKAIGVVGDVCSRADQERMVKEVTENLGPIDVLICNAGTNTFMPFHMTDPDEWWKQMEIMVKSPTELTRMILPSMQKRNSGTIIYTSSRAAGADLPWAAGYSCAKTAITRFAGILQNELNILQKDIFEHEANGISVFSIHPGEVKTKLHETAFPQKTKDKAPYVVEHMAKMAKMNPDFKAGLAAWTCVYLSTGKGAGLEGRLVDCTRDIEEVKKYVTSTPRPRITNACG</sequence>
<dbReference type="InterPro" id="IPR036291">
    <property type="entry name" value="NAD(P)-bd_dom_sf"/>
</dbReference>
<organism evidence="4 5">
    <name type="scientific">Phialocephala subalpina</name>
    <dbReference type="NCBI Taxonomy" id="576137"/>
    <lineage>
        <taxon>Eukaryota</taxon>
        <taxon>Fungi</taxon>
        <taxon>Dikarya</taxon>
        <taxon>Ascomycota</taxon>
        <taxon>Pezizomycotina</taxon>
        <taxon>Leotiomycetes</taxon>
        <taxon>Helotiales</taxon>
        <taxon>Mollisiaceae</taxon>
        <taxon>Phialocephala</taxon>
        <taxon>Phialocephala fortinii species complex</taxon>
    </lineage>
</organism>
<evidence type="ECO:0000256" key="1">
    <source>
        <dbReference type="ARBA" id="ARBA00006484"/>
    </source>
</evidence>
<evidence type="ECO:0000256" key="2">
    <source>
        <dbReference type="ARBA" id="ARBA00022857"/>
    </source>
</evidence>
<dbReference type="AlphaFoldDB" id="A0A1L7XU14"/>
<dbReference type="STRING" id="576137.A0A1L7XU14"/>
<dbReference type="CDD" id="cd05233">
    <property type="entry name" value="SDR_c"/>
    <property type="match status" value="1"/>
</dbReference>
<dbReference type="PANTHER" id="PTHR42901">
    <property type="entry name" value="ALCOHOL DEHYDROGENASE"/>
    <property type="match status" value="1"/>
</dbReference>
<dbReference type="InterPro" id="IPR020904">
    <property type="entry name" value="Sc_DH/Rdtase_CS"/>
</dbReference>
<dbReference type="Pfam" id="PF00106">
    <property type="entry name" value="adh_short"/>
    <property type="match status" value="1"/>
</dbReference>
<gene>
    <name evidence="4" type="ORF">PAC_18366</name>
</gene>
<evidence type="ECO:0000313" key="4">
    <source>
        <dbReference type="EMBL" id="CZR68467.1"/>
    </source>
</evidence>
<keyword evidence="3" id="KW-0560">Oxidoreductase</keyword>
<dbReference type="SUPFAM" id="SSF51735">
    <property type="entry name" value="NAD(P)-binding Rossmann-fold domains"/>
    <property type="match status" value="1"/>
</dbReference>